<dbReference type="HOGENOM" id="CLU_3171162_0_0_10"/>
<gene>
    <name evidence="1" type="ORF">C803_01251</name>
</gene>
<sequence length="47" mass="5507">MKYLLWNTIKSTFNTSKVNSTTQSNISKKLCLLLYSLEQMKLGLYFL</sequence>
<protein>
    <submittedName>
        <fullName evidence="1">Uncharacterized protein</fullName>
    </submittedName>
</protein>
<accession>S0GRC6</accession>
<comment type="caution">
    <text evidence="1">The sequence shown here is derived from an EMBL/GenBank/DDBJ whole genome shotgun (WGS) entry which is preliminary data.</text>
</comment>
<evidence type="ECO:0000313" key="2">
    <source>
        <dbReference type="Proteomes" id="UP000014140"/>
    </source>
</evidence>
<reference evidence="1 2" key="1">
    <citation type="submission" date="2013-04" db="EMBL/GenBank/DDBJ databases">
        <title>The Genome Sequence of Parabacteroides goldsteinii dnLKV18.</title>
        <authorList>
            <consortium name="The Broad Institute Genomics Platform"/>
            <consortium name="The Broad Institute Genome Sequencing Center for Infectious Disease"/>
            <person name="Earl A."/>
            <person name="Xavier R."/>
            <person name="Kuhn K."/>
            <person name="Stappenbeck T."/>
            <person name="Walker B."/>
            <person name="Young S."/>
            <person name="Zeng Q."/>
            <person name="Gargeya S."/>
            <person name="Fitzgerald M."/>
            <person name="Haas B."/>
            <person name="Abouelleil A."/>
            <person name="Allen A.W."/>
            <person name="Alvarado L."/>
            <person name="Arachchi H.M."/>
            <person name="Berlin A.M."/>
            <person name="Chapman S.B."/>
            <person name="Gainer-Dewar J."/>
            <person name="Goldberg J."/>
            <person name="Griggs A."/>
            <person name="Gujja S."/>
            <person name="Hansen M."/>
            <person name="Howarth C."/>
            <person name="Imamovic A."/>
            <person name="Ireland A."/>
            <person name="Larimer J."/>
            <person name="McCowan C."/>
            <person name="Murphy C."/>
            <person name="Pearson M."/>
            <person name="Poon T.W."/>
            <person name="Priest M."/>
            <person name="Roberts A."/>
            <person name="Saif S."/>
            <person name="Shea T."/>
            <person name="Sisk P."/>
            <person name="Sykes S."/>
            <person name="Wortman J."/>
            <person name="Nusbaum C."/>
            <person name="Birren B."/>
        </authorList>
    </citation>
    <scope>NUCLEOTIDE SEQUENCE [LARGE SCALE GENOMIC DNA]</scope>
    <source>
        <strain evidence="2">dnLKV18</strain>
    </source>
</reference>
<organism evidence="1 2">
    <name type="scientific">Parabacteroides goldsteinii dnLKV18</name>
    <dbReference type="NCBI Taxonomy" id="1235789"/>
    <lineage>
        <taxon>Bacteria</taxon>
        <taxon>Pseudomonadati</taxon>
        <taxon>Bacteroidota</taxon>
        <taxon>Bacteroidia</taxon>
        <taxon>Bacteroidales</taxon>
        <taxon>Tannerellaceae</taxon>
        <taxon>Parabacteroides</taxon>
    </lineage>
</organism>
<keyword evidence="2" id="KW-1185">Reference proteome</keyword>
<dbReference type="Proteomes" id="UP000014140">
    <property type="component" value="Unassembled WGS sequence"/>
</dbReference>
<proteinExistence type="predicted"/>
<name>S0GRC6_9BACT</name>
<evidence type="ECO:0000313" key="1">
    <source>
        <dbReference type="EMBL" id="EOS19087.1"/>
    </source>
</evidence>
<dbReference type="EMBL" id="ASSQ01000005">
    <property type="protein sequence ID" value="EOS19087.1"/>
    <property type="molecule type" value="Genomic_DNA"/>
</dbReference>
<dbReference type="AlphaFoldDB" id="S0GRC6"/>